<name>A0A8J1TD55_OWEFU</name>
<accession>A0A8J1TD55</accession>
<proteinExistence type="predicted"/>
<protein>
    <submittedName>
        <fullName evidence="1">Uncharacterized protein</fullName>
    </submittedName>
</protein>
<feature type="non-terminal residue" evidence="1">
    <location>
        <position position="1"/>
    </location>
</feature>
<dbReference type="Proteomes" id="UP000749559">
    <property type="component" value="Unassembled WGS sequence"/>
</dbReference>
<evidence type="ECO:0000313" key="2">
    <source>
        <dbReference type="Proteomes" id="UP000749559"/>
    </source>
</evidence>
<reference evidence="1" key="1">
    <citation type="submission" date="2022-03" db="EMBL/GenBank/DDBJ databases">
        <authorList>
            <person name="Martin C."/>
        </authorList>
    </citation>
    <scope>NUCLEOTIDE SEQUENCE</scope>
</reference>
<keyword evidence="2" id="KW-1185">Reference proteome</keyword>
<organism evidence="1 2">
    <name type="scientific">Owenia fusiformis</name>
    <name type="common">Polychaete worm</name>
    <dbReference type="NCBI Taxonomy" id="6347"/>
    <lineage>
        <taxon>Eukaryota</taxon>
        <taxon>Metazoa</taxon>
        <taxon>Spiralia</taxon>
        <taxon>Lophotrochozoa</taxon>
        <taxon>Annelida</taxon>
        <taxon>Polychaeta</taxon>
        <taxon>Sedentaria</taxon>
        <taxon>Canalipalpata</taxon>
        <taxon>Sabellida</taxon>
        <taxon>Oweniida</taxon>
        <taxon>Oweniidae</taxon>
        <taxon>Owenia</taxon>
    </lineage>
</organism>
<sequence>MFIFTKSCTMAVQFISRRVQLGWKTIVNVLLAMMFIYAISMMTYVYTQDKQDTPMSTRAMPIPRAEQENDEQKTTQGLNHSSKYCEVMLNIVTSFPDLLANDTYLASRGYTHEDALNRRNRHREYLASLKMNIDHPCVEQIHLLVETVNVKQSIKNQTIFRINASLVDSFLTFSEINGKPTYRMLAEYASENLIGKIVVFQNADISLGEGFEDIKMEYVKDRRISYSLSRQGPRNKTSCQLWNYCIKYVGSHDTHMFYMHSPF</sequence>
<dbReference type="EMBL" id="CAIIXF020000011">
    <property type="protein sequence ID" value="CAH1798538.1"/>
    <property type="molecule type" value="Genomic_DNA"/>
</dbReference>
<evidence type="ECO:0000313" key="1">
    <source>
        <dbReference type="EMBL" id="CAH1798538.1"/>
    </source>
</evidence>
<dbReference type="AlphaFoldDB" id="A0A8J1TD55"/>
<comment type="caution">
    <text evidence="1">The sequence shown here is derived from an EMBL/GenBank/DDBJ whole genome shotgun (WGS) entry which is preliminary data.</text>
</comment>
<gene>
    <name evidence="1" type="ORF">OFUS_LOCUS22674</name>
</gene>
<dbReference type="OrthoDB" id="5977719at2759"/>